<reference evidence="1" key="1">
    <citation type="submission" date="2014-09" db="EMBL/GenBank/DDBJ databases">
        <authorList>
            <person name="Magalhaes I.L.F."/>
            <person name="Oliveira U."/>
            <person name="Santos F.R."/>
            <person name="Vidigal T.H.D.A."/>
            <person name="Brescovit A.D."/>
            <person name="Santos A.J."/>
        </authorList>
    </citation>
    <scope>NUCLEOTIDE SEQUENCE</scope>
    <source>
        <tissue evidence="1">Shoot tissue taken approximately 20 cm above the soil surface</tissue>
    </source>
</reference>
<evidence type="ECO:0000313" key="1">
    <source>
        <dbReference type="EMBL" id="JAD37141.1"/>
    </source>
</evidence>
<protein>
    <submittedName>
        <fullName evidence="1">Uncharacterized protein</fullName>
    </submittedName>
</protein>
<sequence>MGGTQLASGEPEKEQKTAVLASVKPQIKLMARQALALKVSTRKASYTAV</sequence>
<dbReference type="AlphaFoldDB" id="A0A0A8ZED3"/>
<dbReference type="EMBL" id="GBRH01260754">
    <property type="protein sequence ID" value="JAD37141.1"/>
    <property type="molecule type" value="Transcribed_RNA"/>
</dbReference>
<proteinExistence type="predicted"/>
<organism evidence="1">
    <name type="scientific">Arundo donax</name>
    <name type="common">Giant reed</name>
    <name type="synonym">Donax arundinaceus</name>
    <dbReference type="NCBI Taxonomy" id="35708"/>
    <lineage>
        <taxon>Eukaryota</taxon>
        <taxon>Viridiplantae</taxon>
        <taxon>Streptophyta</taxon>
        <taxon>Embryophyta</taxon>
        <taxon>Tracheophyta</taxon>
        <taxon>Spermatophyta</taxon>
        <taxon>Magnoliopsida</taxon>
        <taxon>Liliopsida</taxon>
        <taxon>Poales</taxon>
        <taxon>Poaceae</taxon>
        <taxon>PACMAD clade</taxon>
        <taxon>Arundinoideae</taxon>
        <taxon>Arundineae</taxon>
        <taxon>Arundo</taxon>
    </lineage>
</organism>
<name>A0A0A8ZED3_ARUDO</name>
<accession>A0A0A8ZED3</accession>
<reference evidence="1" key="2">
    <citation type="journal article" date="2015" name="Data Brief">
        <title>Shoot transcriptome of the giant reed, Arundo donax.</title>
        <authorList>
            <person name="Barrero R.A."/>
            <person name="Guerrero F.D."/>
            <person name="Moolhuijzen P."/>
            <person name="Goolsby J.A."/>
            <person name="Tidwell J."/>
            <person name="Bellgard S.E."/>
            <person name="Bellgard M.I."/>
        </authorList>
    </citation>
    <scope>NUCLEOTIDE SEQUENCE</scope>
    <source>
        <tissue evidence="1">Shoot tissue taken approximately 20 cm above the soil surface</tissue>
    </source>
</reference>